<keyword evidence="4" id="KW-0411">Iron-sulfur</keyword>
<dbReference type="SUPFAM" id="SSF52518">
    <property type="entry name" value="Thiamin diphosphate-binding fold (THDP-binding)"/>
    <property type="match status" value="1"/>
</dbReference>
<dbReference type="Gene3D" id="3.30.70.20">
    <property type="match status" value="1"/>
</dbReference>
<keyword evidence="3" id="KW-0408">Iron</keyword>
<accession>A0A7C2P1Z5</accession>
<dbReference type="PROSITE" id="PS51379">
    <property type="entry name" value="4FE4S_FER_2"/>
    <property type="match status" value="2"/>
</dbReference>
<dbReference type="GO" id="GO:0051536">
    <property type="term" value="F:iron-sulfur cluster binding"/>
    <property type="evidence" value="ECO:0007669"/>
    <property type="project" value="UniProtKB-KW"/>
</dbReference>
<dbReference type="InterPro" id="IPR051457">
    <property type="entry name" value="2-oxoacid:Fd_oxidoreductase"/>
</dbReference>
<proteinExistence type="predicted"/>
<dbReference type="Pfam" id="PF12838">
    <property type="entry name" value="Fer4_7"/>
    <property type="match status" value="1"/>
</dbReference>
<dbReference type="EMBL" id="DTDJ01000011">
    <property type="protein sequence ID" value="HGL16895.1"/>
    <property type="molecule type" value="Genomic_DNA"/>
</dbReference>
<dbReference type="EMBL" id="DSOL01000261">
    <property type="protein sequence ID" value="HEN28772.1"/>
    <property type="molecule type" value="Genomic_DNA"/>
</dbReference>
<evidence type="ECO:0000259" key="5">
    <source>
        <dbReference type="PROSITE" id="PS51379"/>
    </source>
</evidence>
<dbReference type="AlphaFoldDB" id="A0A7C2P1Z5"/>
<sequence>MEKKLYSVHLNKDYCKRCGICVNICPKDVLDFDHAGFPIVVDEDACINCKQCENHCPDFAIWVTDRGVKSEAHPLTDYLRVNHMPSVWCPGCGIGMVFQALLKVVNKLGLDKDKVSMISGIGCTGRMPGYADFNTLHTTHGRALAFATGLKLAKPELKVIVVMGDGDAYAIGGNHFVHAAKRNVDLLAIVVNNYNYGMTGGQASPTTPLNAYTTTTPYGNMEPSFDGCEVAKAAGANFVARATVYHIPLLEKLIEKAMNVEGFSLVEVLSPCPTYYGRLNLEADAYKSLDWYKKITYMVGTEPKEGAFIPIGVIAENKNKSYLTILREKWTEIRSK</sequence>
<name>A0A7C2P1Z5_UNCW3</name>
<dbReference type="InterPro" id="IPR029061">
    <property type="entry name" value="THDP-binding"/>
</dbReference>
<dbReference type="InterPro" id="IPR017900">
    <property type="entry name" value="4Fe4S_Fe_S_CS"/>
</dbReference>
<dbReference type="GO" id="GO:0016625">
    <property type="term" value="F:oxidoreductase activity, acting on the aldehyde or oxo group of donors, iron-sulfur protein as acceptor"/>
    <property type="evidence" value="ECO:0007669"/>
    <property type="project" value="UniProtKB-ARBA"/>
</dbReference>
<dbReference type="GO" id="GO:0046872">
    <property type="term" value="F:metal ion binding"/>
    <property type="evidence" value="ECO:0007669"/>
    <property type="project" value="UniProtKB-KW"/>
</dbReference>
<dbReference type="SUPFAM" id="SSF54862">
    <property type="entry name" value="4Fe-4S ferredoxins"/>
    <property type="match status" value="1"/>
</dbReference>
<dbReference type="PANTHER" id="PTHR48084:SF1">
    <property type="entry name" value="2-OXOGLUTARATE SYNTHASE SUBUNIT KORB"/>
    <property type="match status" value="1"/>
</dbReference>
<dbReference type="GO" id="GO:0030976">
    <property type="term" value="F:thiamine pyrophosphate binding"/>
    <property type="evidence" value="ECO:0007669"/>
    <property type="project" value="InterPro"/>
</dbReference>
<comment type="caution">
    <text evidence="6">The sequence shown here is derived from an EMBL/GenBank/DDBJ whole genome shotgun (WGS) entry which is preliminary data.</text>
</comment>
<organism evidence="6">
    <name type="scientific">candidate division WOR-3 bacterium</name>
    <dbReference type="NCBI Taxonomy" id="2052148"/>
    <lineage>
        <taxon>Bacteria</taxon>
        <taxon>Bacteria division WOR-3</taxon>
    </lineage>
</organism>
<feature type="domain" description="4Fe-4S ferredoxin-type" evidence="5">
    <location>
        <begin position="37"/>
        <end position="66"/>
    </location>
</feature>
<reference evidence="6" key="1">
    <citation type="journal article" date="2020" name="mSystems">
        <title>Genome- and Community-Level Interaction Insights into Carbon Utilization and Element Cycling Functions of Hydrothermarchaeota in Hydrothermal Sediment.</title>
        <authorList>
            <person name="Zhou Z."/>
            <person name="Liu Y."/>
            <person name="Xu W."/>
            <person name="Pan J."/>
            <person name="Luo Z.H."/>
            <person name="Li M."/>
        </authorList>
    </citation>
    <scope>NUCLEOTIDE SEQUENCE [LARGE SCALE GENOMIC DNA]</scope>
    <source>
        <strain evidence="6">SpSt-34</strain>
        <strain evidence="7">SpSt-69</strain>
    </source>
</reference>
<dbReference type="CDD" id="cd03375">
    <property type="entry name" value="TPP_OGFOR"/>
    <property type="match status" value="1"/>
</dbReference>
<evidence type="ECO:0000256" key="4">
    <source>
        <dbReference type="ARBA" id="ARBA00023014"/>
    </source>
</evidence>
<dbReference type="InterPro" id="IPR017896">
    <property type="entry name" value="4Fe4S_Fe-S-bd"/>
</dbReference>
<dbReference type="PANTHER" id="PTHR48084">
    <property type="entry name" value="2-OXOGLUTARATE OXIDOREDUCTASE SUBUNIT KORB-RELATED"/>
    <property type="match status" value="1"/>
</dbReference>
<dbReference type="Gene3D" id="3.40.50.970">
    <property type="match status" value="1"/>
</dbReference>
<protein>
    <submittedName>
        <fullName evidence="6">4Fe-4S dicluster domain-containing protein</fullName>
    </submittedName>
</protein>
<dbReference type="GO" id="GO:0045333">
    <property type="term" value="P:cellular respiration"/>
    <property type="evidence" value="ECO:0007669"/>
    <property type="project" value="UniProtKB-ARBA"/>
</dbReference>
<dbReference type="InterPro" id="IPR011766">
    <property type="entry name" value="TPP_enzyme_TPP-bd"/>
</dbReference>
<dbReference type="Pfam" id="PF02775">
    <property type="entry name" value="TPP_enzyme_C"/>
    <property type="match status" value="1"/>
</dbReference>
<evidence type="ECO:0000313" key="7">
    <source>
        <dbReference type="EMBL" id="HGL16895.1"/>
    </source>
</evidence>
<dbReference type="PROSITE" id="PS00198">
    <property type="entry name" value="4FE4S_FER_1"/>
    <property type="match status" value="1"/>
</dbReference>
<evidence type="ECO:0000256" key="1">
    <source>
        <dbReference type="ARBA" id="ARBA00022723"/>
    </source>
</evidence>
<evidence type="ECO:0000256" key="3">
    <source>
        <dbReference type="ARBA" id="ARBA00023004"/>
    </source>
</evidence>
<evidence type="ECO:0000313" key="6">
    <source>
        <dbReference type="EMBL" id="HEN28772.1"/>
    </source>
</evidence>
<feature type="domain" description="4Fe-4S ferredoxin-type" evidence="5">
    <location>
        <begin position="6"/>
        <end position="35"/>
    </location>
</feature>
<gene>
    <name evidence="6" type="ORF">ENQ77_09065</name>
    <name evidence="7" type="ORF">ENU66_00920</name>
</gene>
<keyword evidence="2" id="KW-0560">Oxidoreductase</keyword>
<evidence type="ECO:0000256" key="2">
    <source>
        <dbReference type="ARBA" id="ARBA00023002"/>
    </source>
</evidence>
<keyword evidence="1" id="KW-0479">Metal-binding</keyword>